<dbReference type="Gene3D" id="1.20.120.1770">
    <property type="match status" value="1"/>
</dbReference>
<sequence length="219" mass="23307">MGTSLYVGCMNVMNTVAHVLMGGAAFFGIVIGDGLSSKLSAHCIMIVIGFTILCSQAILSVNPYKGFNEEFKFPKKTKMYWIIQIIGCIVVFVGACLGLAAVGSNTVSVGPIQAGGKHFTTAHAITGFIVMIFVAVKLVGAIANLLLADRLNTLMKTIHVIVSIITISMAYITICIKYGDLNSSYFSSPSWAIAFSAITIFSLLLMTGARVFMTGSIKL</sequence>
<feature type="transmembrane region" description="Helical" evidence="7">
    <location>
        <begin position="191"/>
        <end position="213"/>
    </location>
</feature>
<keyword evidence="3 7" id="KW-0812">Transmembrane</keyword>
<keyword evidence="4" id="KW-0249">Electron transport</keyword>
<organism evidence="9 10">
    <name type="scientific">Spodoptera litura</name>
    <name type="common">Asian cotton leafworm</name>
    <dbReference type="NCBI Taxonomy" id="69820"/>
    <lineage>
        <taxon>Eukaryota</taxon>
        <taxon>Metazoa</taxon>
        <taxon>Ecdysozoa</taxon>
        <taxon>Arthropoda</taxon>
        <taxon>Hexapoda</taxon>
        <taxon>Insecta</taxon>
        <taxon>Pterygota</taxon>
        <taxon>Neoptera</taxon>
        <taxon>Endopterygota</taxon>
        <taxon>Lepidoptera</taxon>
        <taxon>Glossata</taxon>
        <taxon>Ditrysia</taxon>
        <taxon>Noctuoidea</taxon>
        <taxon>Noctuidae</taxon>
        <taxon>Amphipyrinae</taxon>
        <taxon>Spodoptera</taxon>
    </lineage>
</organism>
<keyword evidence="5 7" id="KW-1133">Transmembrane helix</keyword>
<evidence type="ECO:0000259" key="8">
    <source>
        <dbReference type="SMART" id="SM00665"/>
    </source>
</evidence>
<evidence type="ECO:0000256" key="5">
    <source>
        <dbReference type="ARBA" id="ARBA00022989"/>
    </source>
</evidence>
<dbReference type="OrthoDB" id="432881at2759"/>
<keyword evidence="6 7" id="KW-0472">Membrane</keyword>
<gene>
    <name evidence="10" type="primary">LOC111348855</name>
</gene>
<feature type="domain" description="Cytochrome b561" evidence="8">
    <location>
        <begin position="41"/>
        <end position="178"/>
    </location>
</feature>
<dbReference type="SMART" id="SM00665">
    <property type="entry name" value="B561"/>
    <property type="match status" value="1"/>
</dbReference>
<dbReference type="GO" id="GO:0016020">
    <property type="term" value="C:membrane"/>
    <property type="evidence" value="ECO:0007669"/>
    <property type="project" value="UniProtKB-SubCell"/>
</dbReference>
<feature type="transmembrane region" description="Helical" evidence="7">
    <location>
        <begin position="122"/>
        <end position="146"/>
    </location>
</feature>
<feature type="transmembrane region" description="Helical" evidence="7">
    <location>
        <begin position="12"/>
        <end position="33"/>
    </location>
</feature>
<proteinExistence type="predicted"/>
<keyword evidence="9" id="KW-1185">Reference proteome</keyword>
<dbReference type="AlphaFoldDB" id="A0A9J7ILL3"/>
<evidence type="ECO:0000256" key="3">
    <source>
        <dbReference type="ARBA" id="ARBA00022692"/>
    </source>
</evidence>
<evidence type="ECO:0000256" key="2">
    <source>
        <dbReference type="ARBA" id="ARBA00022448"/>
    </source>
</evidence>
<evidence type="ECO:0000313" key="9">
    <source>
        <dbReference type="Proteomes" id="UP000301870"/>
    </source>
</evidence>
<dbReference type="KEGG" id="sliu:111348855"/>
<feature type="transmembrane region" description="Helical" evidence="7">
    <location>
        <begin position="158"/>
        <end position="179"/>
    </location>
</feature>
<evidence type="ECO:0000313" key="10">
    <source>
        <dbReference type="RefSeq" id="XP_022815540.1"/>
    </source>
</evidence>
<dbReference type="InterPro" id="IPR006593">
    <property type="entry name" value="Cyt_b561/ferric_Rdtase_TM"/>
</dbReference>
<evidence type="ECO:0000256" key="6">
    <source>
        <dbReference type="ARBA" id="ARBA00023136"/>
    </source>
</evidence>
<reference evidence="10" key="1">
    <citation type="submission" date="2025-08" db="UniProtKB">
        <authorList>
            <consortium name="RefSeq"/>
        </authorList>
    </citation>
    <scope>IDENTIFICATION</scope>
    <source>
        <strain evidence="10">Ishihara</strain>
        <tissue evidence="10">Whole body</tissue>
    </source>
</reference>
<protein>
    <submittedName>
        <fullName evidence="10">Uncharacterized protein LOC111348855</fullName>
    </submittedName>
</protein>
<keyword evidence="2" id="KW-0813">Transport</keyword>
<name>A0A9J7ILL3_SPOLT</name>
<dbReference type="RefSeq" id="XP_022815540.1">
    <property type="nucleotide sequence ID" value="XM_022959772.1"/>
</dbReference>
<dbReference type="GeneID" id="111348855"/>
<dbReference type="Pfam" id="PF03188">
    <property type="entry name" value="Cytochrom_B561"/>
    <property type="match status" value="1"/>
</dbReference>
<feature type="transmembrane region" description="Helical" evidence="7">
    <location>
        <begin position="39"/>
        <end position="59"/>
    </location>
</feature>
<evidence type="ECO:0000256" key="1">
    <source>
        <dbReference type="ARBA" id="ARBA00004370"/>
    </source>
</evidence>
<evidence type="ECO:0000256" key="4">
    <source>
        <dbReference type="ARBA" id="ARBA00022982"/>
    </source>
</evidence>
<accession>A0A9J7ILL3</accession>
<evidence type="ECO:0000256" key="7">
    <source>
        <dbReference type="SAM" id="Phobius"/>
    </source>
</evidence>
<dbReference type="Proteomes" id="UP000301870">
    <property type="component" value="Chromosome 1"/>
</dbReference>
<comment type="subcellular location">
    <subcellularLocation>
        <location evidence="1">Membrane</location>
    </subcellularLocation>
</comment>
<feature type="transmembrane region" description="Helical" evidence="7">
    <location>
        <begin position="80"/>
        <end position="102"/>
    </location>
</feature>